<dbReference type="OrthoDB" id="1844152at2759"/>
<keyword evidence="12" id="KW-1185">Reference proteome</keyword>
<comment type="caution">
    <text evidence="11">The sequence shown here is derived from an EMBL/GenBank/DDBJ whole genome shotgun (WGS) entry which is preliminary data.</text>
</comment>
<dbReference type="GO" id="GO:0020037">
    <property type="term" value="F:heme binding"/>
    <property type="evidence" value="ECO:0007669"/>
    <property type="project" value="InterPro"/>
</dbReference>
<dbReference type="InterPro" id="IPR036396">
    <property type="entry name" value="Cyt_P450_sf"/>
</dbReference>
<evidence type="ECO:0000313" key="11">
    <source>
        <dbReference type="EMBL" id="PNY27043.1"/>
    </source>
</evidence>
<evidence type="ECO:0000256" key="5">
    <source>
        <dbReference type="ARBA" id="ARBA00023002"/>
    </source>
</evidence>
<sequence>MALLTTAATVVAERWVLVSTFFAALFVSLIVPRLWSRLLLSRIPVVGADVGGIAKRREAYLSEAKRFYLEGYQKVFKHGVFRLTTASNLETLVLSTKFLPELRELPDTTLSMSAAVAETLESKYTGFRTEAPMLVAAVKAYLTPSLPKLLPSLWHEAQAAVDREMPEAKEWTEVNINSILLRIIATVSGRVFVGPELCRNEQYMDAAINYTLDIISARQAVKLLRPWLRPLLGPRLPEVKRLQRRVTEADAILRPVVDQRLAGEKDASYVKSEDLLQWLIDARDKFPSEESSNLGSLQMFLTFAAIHTTGMSSTNLMYDVAAFPELAAEIRLEAQEALAESEAGDSYTSRSLHSMKKLDSALKEDLRFYTTGGSFQRKVLQSFTLSDGQVIPAGVIIEVPAVAINNDPDVFPDADRHDPLRFYKLRQAARQGDSKDTMAAATNQFVSVNPTSLSFGYGRHACPGRFFVANEIKMIVVAMLARYDFKLAQGSERYPNIVFAGESMPDPSKTLLCRRREPGVDV</sequence>
<keyword evidence="10" id="KW-0812">Transmembrane</keyword>
<evidence type="ECO:0000256" key="2">
    <source>
        <dbReference type="ARBA" id="ARBA00010617"/>
    </source>
</evidence>
<evidence type="ECO:0000256" key="8">
    <source>
        <dbReference type="PIRSR" id="PIRSR602403-1"/>
    </source>
</evidence>
<keyword evidence="6 8" id="KW-0408">Iron</keyword>
<name>A0A2K3QHQ0_9HYPO</name>
<keyword evidence="3 8" id="KW-0349">Heme</keyword>
<evidence type="ECO:0000256" key="6">
    <source>
        <dbReference type="ARBA" id="ARBA00023004"/>
    </source>
</evidence>
<reference evidence="11 12" key="1">
    <citation type="submission" date="2017-08" db="EMBL/GenBank/DDBJ databases">
        <title>Harnessing the power of phylogenomics to disentangle the directionality and signatures of interkingdom host jumping in the parasitic fungal genus Tolypocladium.</title>
        <authorList>
            <person name="Quandt C.A."/>
            <person name="Patterson W."/>
            <person name="Spatafora J.W."/>
        </authorList>
    </citation>
    <scope>NUCLEOTIDE SEQUENCE [LARGE SCALE GENOMIC DNA]</scope>
    <source>
        <strain evidence="11 12">CBS 113982</strain>
    </source>
</reference>
<dbReference type="PANTHER" id="PTHR46206">
    <property type="entry name" value="CYTOCHROME P450"/>
    <property type="match status" value="1"/>
</dbReference>
<dbReference type="Gene3D" id="1.10.630.10">
    <property type="entry name" value="Cytochrome P450"/>
    <property type="match status" value="1"/>
</dbReference>
<protein>
    <submittedName>
        <fullName evidence="11">Cytochrome P450</fullName>
    </submittedName>
</protein>
<dbReference type="Pfam" id="PF00067">
    <property type="entry name" value="p450"/>
    <property type="match status" value="1"/>
</dbReference>
<evidence type="ECO:0000256" key="9">
    <source>
        <dbReference type="RuleBase" id="RU000461"/>
    </source>
</evidence>
<dbReference type="EMBL" id="NRSZ01000466">
    <property type="protein sequence ID" value="PNY27043.1"/>
    <property type="molecule type" value="Genomic_DNA"/>
</dbReference>
<keyword evidence="10" id="KW-1133">Transmembrane helix</keyword>
<dbReference type="CDD" id="cd11041">
    <property type="entry name" value="CYP503A1-like"/>
    <property type="match status" value="1"/>
</dbReference>
<comment type="similarity">
    <text evidence="2 9">Belongs to the cytochrome P450 family.</text>
</comment>
<dbReference type="PROSITE" id="PS00086">
    <property type="entry name" value="CYTOCHROME_P450"/>
    <property type="match status" value="1"/>
</dbReference>
<dbReference type="SUPFAM" id="SSF48264">
    <property type="entry name" value="Cytochrome P450"/>
    <property type="match status" value="1"/>
</dbReference>
<dbReference type="PRINTS" id="PR00465">
    <property type="entry name" value="EP450IV"/>
</dbReference>
<dbReference type="PANTHER" id="PTHR46206:SF7">
    <property type="entry name" value="P450, PUTATIVE (EUROFUNG)-RELATED"/>
    <property type="match status" value="1"/>
</dbReference>
<dbReference type="AlphaFoldDB" id="A0A2K3QHQ0"/>
<dbReference type="Proteomes" id="UP000236621">
    <property type="component" value="Unassembled WGS sequence"/>
</dbReference>
<evidence type="ECO:0000256" key="1">
    <source>
        <dbReference type="ARBA" id="ARBA00001971"/>
    </source>
</evidence>
<evidence type="ECO:0000256" key="3">
    <source>
        <dbReference type="ARBA" id="ARBA00022617"/>
    </source>
</evidence>
<dbReference type="GO" id="GO:0016705">
    <property type="term" value="F:oxidoreductase activity, acting on paired donors, with incorporation or reduction of molecular oxygen"/>
    <property type="evidence" value="ECO:0007669"/>
    <property type="project" value="InterPro"/>
</dbReference>
<accession>A0A2K3QHQ0</accession>
<evidence type="ECO:0000256" key="4">
    <source>
        <dbReference type="ARBA" id="ARBA00022723"/>
    </source>
</evidence>
<dbReference type="InterPro" id="IPR001128">
    <property type="entry name" value="Cyt_P450"/>
</dbReference>
<feature type="transmembrane region" description="Helical" evidence="10">
    <location>
        <begin position="15"/>
        <end position="35"/>
    </location>
</feature>
<comment type="cofactor">
    <cofactor evidence="1 8">
        <name>heme</name>
        <dbReference type="ChEBI" id="CHEBI:30413"/>
    </cofactor>
</comment>
<dbReference type="STRING" id="45235.A0A2K3QHQ0"/>
<feature type="binding site" description="axial binding residue" evidence="8">
    <location>
        <position position="462"/>
    </location>
    <ligand>
        <name>heme</name>
        <dbReference type="ChEBI" id="CHEBI:30413"/>
    </ligand>
    <ligandPart>
        <name>Fe</name>
        <dbReference type="ChEBI" id="CHEBI:18248"/>
    </ligandPart>
</feature>
<organism evidence="11 12">
    <name type="scientific">Tolypocladium capitatum</name>
    <dbReference type="NCBI Taxonomy" id="45235"/>
    <lineage>
        <taxon>Eukaryota</taxon>
        <taxon>Fungi</taxon>
        <taxon>Dikarya</taxon>
        <taxon>Ascomycota</taxon>
        <taxon>Pezizomycotina</taxon>
        <taxon>Sordariomycetes</taxon>
        <taxon>Hypocreomycetidae</taxon>
        <taxon>Hypocreales</taxon>
        <taxon>Ophiocordycipitaceae</taxon>
        <taxon>Tolypocladium</taxon>
    </lineage>
</organism>
<keyword evidence="10" id="KW-0472">Membrane</keyword>
<gene>
    <name evidence="11" type="ORF">TCAP_03039</name>
</gene>
<dbReference type="InterPro" id="IPR017972">
    <property type="entry name" value="Cyt_P450_CS"/>
</dbReference>
<evidence type="ECO:0000313" key="12">
    <source>
        <dbReference type="Proteomes" id="UP000236621"/>
    </source>
</evidence>
<keyword evidence="4 8" id="KW-0479">Metal-binding</keyword>
<dbReference type="InterPro" id="IPR002403">
    <property type="entry name" value="Cyt_P450_E_grp-IV"/>
</dbReference>
<keyword evidence="7 9" id="KW-0503">Monooxygenase</keyword>
<evidence type="ECO:0000256" key="10">
    <source>
        <dbReference type="SAM" id="Phobius"/>
    </source>
</evidence>
<keyword evidence="5 9" id="KW-0560">Oxidoreductase</keyword>
<dbReference type="GO" id="GO:0005506">
    <property type="term" value="F:iron ion binding"/>
    <property type="evidence" value="ECO:0007669"/>
    <property type="project" value="InterPro"/>
</dbReference>
<dbReference type="GO" id="GO:0004497">
    <property type="term" value="F:monooxygenase activity"/>
    <property type="evidence" value="ECO:0007669"/>
    <property type="project" value="UniProtKB-KW"/>
</dbReference>
<proteinExistence type="inferred from homology"/>
<evidence type="ECO:0000256" key="7">
    <source>
        <dbReference type="ARBA" id="ARBA00023033"/>
    </source>
</evidence>